<dbReference type="Proteomes" id="UP000585614">
    <property type="component" value="Unassembled WGS sequence"/>
</dbReference>
<protein>
    <submittedName>
        <fullName evidence="2">Uncharacterized protein</fullName>
    </submittedName>
</protein>
<comment type="caution">
    <text evidence="2">The sequence shown here is derived from an EMBL/GenBank/DDBJ whole genome shotgun (WGS) entry which is preliminary data.</text>
</comment>
<proteinExistence type="predicted"/>
<sequence>MSPLPRPHPGPRPKPLPWAGPPPHLPAWPSTPSWYPSAWPASPHLQKRTFLPNQPKGLAWQTHSIINRKTQDPSPLIPLPLYRGVQEPLVLLSVPRVPPPGVLWGPKHGPLFGRAGGVGCAAGVSRSFSAGNLRVQVGGVGEGAPGSPQRPNFAWCLVEDSCDLAPAVSSQSLTLHGKLYLALAPIPSPHHSPSSLNKKKKKKKTFKKKSCFLICTKFSTT</sequence>
<dbReference type="AlphaFoldDB" id="A0A7J7U0Y4"/>
<gene>
    <name evidence="2" type="ORF">mRhiFer1_008613</name>
</gene>
<organism evidence="2 3">
    <name type="scientific">Rhinolophus ferrumequinum</name>
    <name type="common">Greater horseshoe bat</name>
    <dbReference type="NCBI Taxonomy" id="59479"/>
    <lineage>
        <taxon>Eukaryota</taxon>
        <taxon>Metazoa</taxon>
        <taxon>Chordata</taxon>
        <taxon>Craniata</taxon>
        <taxon>Vertebrata</taxon>
        <taxon>Euteleostomi</taxon>
        <taxon>Mammalia</taxon>
        <taxon>Eutheria</taxon>
        <taxon>Laurasiatheria</taxon>
        <taxon>Chiroptera</taxon>
        <taxon>Yinpterochiroptera</taxon>
        <taxon>Rhinolophoidea</taxon>
        <taxon>Rhinolophidae</taxon>
        <taxon>Rhinolophinae</taxon>
        <taxon>Rhinolophus</taxon>
    </lineage>
</organism>
<accession>A0A7J7U0Y4</accession>
<feature type="region of interest" description="Disordered" evidence="1">
    <location>
        <begin position="1"/>
        <end position="21"/>
    </location>
</feature>
<dbReference type="EMBL" id="JACAGC010000017">
    <property type="protein sequence ID" value="KAF6306508.1"/>
    <property type="molecule type" value="Genomic_DNA"/>
</dbReference>
<evidence type="ECO:0000313" key="2">
    <source>
        <dbReference type="EMBL" id="KAF6306508.1"/>
    </source>
</evidence>
<reference evidence="2 3" key="1">
    <citation type="journal article" date="2020" name="Nature">
        <title>Six reference-quality genomes reveal evolution of bat adaptations.</title>
        <authorList>
            <person name="Jebb D."/>
            <person name="Huang Z."/>
            <person name="Pippel M."/>
            <person name="Hughes G.M."/>
            <person name="Lavrichenko K."/>
            <person name="Devanna P."/>
            <person name="Winkler S."/>
            <person name="Jermiin L.S."/>
            <person name="Skirmuntt E.C."/>
            <person name="Katzourakis A."/>
            <person name="Burkitt-Gray L."/>
            <person name="Ray D.A."/>
            <person name="Sullivan K.A.M."/>
            <person name="Roscito J.G."/>
            <person name="Kirilenko B.M."/>
            <person name="Davalos L.M."/>
            <person name="Corthals A.P."/>
            <person name="Power M.L."/>
            <person name="Jones G."/>
            <person name="Ransome R.D."/>
            <person name="Dechmann D.K.N."/>
            <person name="Locatelli A.G."/>
            <person name="Puechmaille S.J."/>
            <person name="Fedrigo O."/>
            <person name="Jarvis E.D."/>
            <person name="Hiller M."/>
            <person name="Vernes S.C."/>
            <person name="Myers E.W."/>
            <person name="Teeling E.C."/>
        </authorList>
    </citation>
    <scope>NUCLEOTIDE SEQUENCE [LARGE SCALE GENOMIC DNA]</scope>
    <source>
        <strain evidence="2">MRhiFer1</strain>
        <tissue evidence="2">Lung</tissue>
    </source>
</reference>
<evidence type="ECO:0000313" key="3">
    <source>
        <dbReference type="Proteomes" id="UP000585614"/>
    </source>
</evidence>
<evidence type="ECO:0000256" key="1">
    <source>
        <dbReference type="SAM" id="MobiDB-lite"/>
    </source>
</evidence>
<name>A0A7J7U0Y4_RHIFE</name>